<feature type="domain" description="HAMP" evidence="14">
    <location>
        <begin position="156"/>
        <end position="209"/>
    </location>
</feature>
<dbReference type="InterPro" id="IPR003594">
    <property type="entry name" value="HATPase_dom"/>
</dbReference>
<dbReference type="PROSITE" id="PS50109">
    <property type="entry name" value="HIS_KIN"/>
    <property type="match status" value="1"/>
</dbReference>
<organism evidence="15 16">
    <name type="scientific">Sphingomonas brevis</name>
    <dbReference type="NCBI Taxonomy" id="2908206"/>
    <lineage>
        <taxon>Bacteria</taxon>
        <taxon>Pseudomonadati</taxon>
        <taxon>Pseudomonadota</taxon>
        <taxon>Alphaproteobacteria</taxon>
        <taxon>Sphingomonadales</taxon>
        <taxon>Sphingomonadaceae</taxon>
        <taxon>Sphingomonas</taxon>
    </lineage>
</organism>
<sequence>MAAGIALLGIVTFWAMHIAFTRQLDVLINEEAQSLILEYQTDGPAELARAIGQRERLDPGARVYYAVFDANGRRTIGAFQAERPALGVHDIAFIDPTEGPDAARGVAVDLPDGRRLVVAADREWIENIDHVVLATFAAAFAAVLLLGMVGALSLGSYLRNRLHSIQTTAAAIIGGDISRRMPMGAGDDEFDKLAGLLNTMLEEIERLLENVRQVSGDIAHDLRTPLTRLRNALEQGLSGRSSELEMNATVSDAIKRVDDILAMFAAILRISEIESGSIRRRFEPFDATALVTDLAESYAPAVRDSGRDLDWSIEQGITLEGDRELVAQAITNLIDNAQNHSPTGTHISIGLARRAASACITVADNGPGVSEADRALIARRFIRLDASRSRPGHGLGLNMVDAIARLHRGTLSFADNNPGLIAELVLPAAPAAED</sequence>
<name>A0ABT0SA10_9SPHN</name>
<comment type="subcellular location">
    <subcellularLocation>
        <location evidence="2">Membrane</location>
    </subcellularLocation>
</comment>
<evidence type="ECO:0000256" key="6">
    <source>
        <dbReference type="ARBA" id="ARBA00022692"/>
    </source>
</evidence>
<dbReference type="SUPFAM" id="SSF55874">
    <property type="entry name" value="ATPase domain of HSP90 chaperone/DNA topoisomerase II/histidine kinase"/>
    <property type="match status" value="1"/>
</dbReference>
<dbReference type="RefSeq" id="WP_249915377.1">
    <property type="nucleotide sequence ID" value="NZ_JAMGBB010000001.1"/>
</dbReference>
<dbReference type="PROSITE" id="PS50885">
    <property type="entry name" value="HAMP"/>
    <property type="match status" value="1"/>
</dbReference>
<dbReference type="InterPro" id="IPR003660">
    <property type="entry name" value="HAMP_dom"/>
</dbReference>
<dbReference type="SUPFAM" id="SSF158472">
    <property type="entry name" value="HAMP domain-like"/>
    <property type="match status" value="1"/>
</dbReference>
<keyword evidence="8 12" id="KW-1133">Transmembrane helix</keyword>
<dbReference type="Pfam" id="PF00672">
    <property type="entry name" value="HAMP"/>
    <property type="match status" value="1"/>
</dbReference>
<dbReference type="Gene3D" id="6.10.340.10">
    <property type="match status" value="1"/>
</dbReference>
<evidence type="ECO:0000256" key="7">
    <source>
        <dbReference type="ARBA" id="ARBA00022777"/>
    </source>
</evidence>
<comment type="caution">
    <text evidence="15">The sequence shown here is derived from an EMBL/GenBank/DDBJ whole genome shotgun (WGS) entry which is preliminary data.</text>
</comment>
<evidence type="ECO:0000256" key="1">
    <source>
        <dbReference type="ARBA" id="ARBA00000085"/>
    </source>
</evidence>
<evidence type="ECO:0000256" key="10">
    <source>
        <dbReference type="ARBA" id="ARBA00023136"/>
    </source>
</evidence>
<dbReference type="CDD" id="cd00082">
    <property type="entry name" value="HisKA"/>
    <property type="match status" value="1"/>
</dbReference>
<evidence type="ECO:0000256" key="11">
    <source>
        <dbReference type="SAM" id="Coils"/>
    </source>
</evidence>
<dbReference type="PANTHER" id="PTHR45436">
    <property type="entry name" value="SENSOR HISTIDINE KINASE YKOH"/>
    <property type="match status" value="1"/>
</dbReference>
<dbReference type="Gene3D" id="3.30.565.10">
    <property type="entry name" value="Histidine kinase-like ATPase, C-terminal domain"/>
    <property type="match status" value="1"/>
</dbReference>
<accession>A0ABT0SA10</accession>
<dbReference type="SMART" id="SM00387">
    <property type="entry name" value="HATPase_c"/>
    <property type="match status" value="1"/>
</dbReference>
<dbReference type="Pfam" id="PF02518">
    <property type="entry name" value="HATPase_c"/>
    <property type="match status" value="1"/>
</dbReference>
<evidence type="ECO:0000313" key="15">
    <source>
        <dbReference type="EMBL" id="MCL6740969.1"/>
    </source>
</evidence>
<evidence type="ECO:0000256" key="2">
    <source>
        <dbReference type="ARBA" id="ARBA00004370"/>
    </source>
</evidence>
<dbReference type="SMART" id="SM00304">
    <property type="entry name" value="HAMP"/>
    <property type="match status" value="1"/>
</dbReference>
<evidence type="ECO:0000256" key="5">
    <source>
        <dbReference type="ARBA" id="ARBA00022679"/>
    </source>
</evidence>
<protein>
    <recommendedName>
        <fullName evidence="3">histidine kinase</fullName>
        <ecNumber evidence="3">2.7.13.3</ecNumber>
    </recommendedName>
</protein>
<dbReference type="Proteomes" id="UP001165383">
    <property type="component" value="Unassembled WGS sequence"/>
</dbReference>
<dbReference type="PANTHER" id="PTHR45436:SF8">
    <property type="entry name" value="HISTIDINE KINASE"/>
    <property type="match status" value="1"/>
</dbReference>
<dbReference type="EC" id="2.7.13.3" evidence="3"/>
<evidence type="ECO:0000256" key="9">
    <source>
        <dbReference type="ARBA" id="ARBA00023012"/>
    </source>
</evidence>
<keyword evidence="11" id="KW-0175">Coiled coil</keyword>
<dbReference type="CDD" id="cd06225">
    <property type="entry name" value="HAMP"/>
    <property type="match status" value="1"/>
</dbReference>
<evidence type="ECO:0000256" key="12">
    <source>
        <dbReference type="SAM" id="Phobius"/>
    </source>
</evidence>
<dbReference type="SUPFAM" id="SSF47384">
    <property type="entry name" value="Homodimeric domain of signal transducing histidine kinase"/>
    <property type="match status" value="1"/>
</dbReference>
<dbReference type="SMART" id="SM00388">
    <property type="entry name" value="HisKA"/>
    <property type="match status" value="1"/>
</dbReference>
<dbReference type="InterPro" id="IPR005467">
    <property type="entry name" value="His_kinase_dom"/>
</dbReference>
<keyword evidence="6 12" id="KW-0812">Transmembrane</keyword>
<keyword evidence="16" id="KW-1185">Reference proteome</keyword>
<dbReference type="Gene3D" id="1.10.287.130">
    <property type="match status" value="1"/>
</dbReference>
<proteinExistence type="predicted"/>
<dbReference type="InterPro" id="IPR036890">
    <property type="entry name" value="HATPase_C_sf"/>
</dbReference>
<keyword evidence="7 15" id="KW-0418">Kinase</keyword>
<dbReference type="InterPro" id="IPR003661">
    <property type="entry name" value="HisK_dim/P_dom"/>
</dbReference>
<reference evidence="15" key="1">
    <citation type="submission" date="2022-05" db="EMBL/GenBank/DDBJ databases">
        <authorList>
            <person name="Jo J.-H."/>
            <person name="Im W.-T."/>
        </authorList>
    </citation>
    <scope>NUCLEOTIDE SEQUENCE</scope>
    <source>
        <strain evidence="15">RB56-2</strain>
    </source>
</reference>
<evidence type="ECO:0000256" key="3">
    <source>
        <dbReference type="ARBA" id="ARBA00012438"/>
    </source>
</evidence>
<keyword evidence="5" id="KW-0808">Transferase</keyword>
<dbReference type="CDD" id="cd00075">
    <property type="entry name" value="HATPase"/>
    <property type="match status" value="1"/>
</dbReference>
<keyword evidence="4" id="KW-0597">Phosphoprotein</keyword>
<dbReference type="Pfam" id="PF00512">
    <property type="entry name" value="HisKA"/>
    <property type="match status" value="1"/>
</dbReference>
<dbReference type="EMBL" id="JAMGBB010000001">
    <property type="protein sequence ID" value="MCL6740969.1"/>
    <property type="molecule type" value="Genomic_DNA"/>
</dbReference>
<evidence type="ECO:0000256" key="4">
    <source>
        <dbReference type="ARBA" id="ARBA00022553"/>
    </source>
</evidence>
<feature type="domain" description="Histidine kinase" evidence="13">
    <location>
        <begin position="217"/>
        <end position="430"/>
    </location>
</feature>
<evidence type="ECO:0000259" key="14">
    <source>
        <dbReference type="PROSITE" id="PS50885"/>
    </source>
</evidence>
<dbReference type="InterPro" id="IPR050428">
    <property type="entry name" value="TCS_sensor_his_kinase"/>
</dbReference>
<gene>
    <name evidence="15" type="ORF">LZ518_07475</name>
</gene>
<keyword evidence="10 12" id="KW-0472">Membrane</keyword>
<dbReference type="GO" id="GO:0016301">
    <property type="term" value="F:kinase activity"/>
    <property type="evidence" value="ECO:0007669"/>
    <property type="project" value="UniProtKB-KW"/>
</dbReference>
<evidence type="ECO:0000259" key="13">
    <source>
        <dbReference type="PROSITE" id="PS50109"/>
    </source>
</evidence>
<feature type="coiled-coil region" evidence="11">
    <location>
        <begin position="190"/>
        <end position="217"/>
    </location>
</feature>
<dbReference type="InterPro" id="IPR036097">
    <property type="entry name" value="HisK_dim/P_sf"/>
</dbReference>
<dbReference type="PRINTS" id="PR00344">
    <property type="entry name" value="BCTRLSENSOR"/>
</dbReference>
<dbReference type="InterPro" id="IPR004358">
    <property type="entry name" value="Sig_transdc_His_kin-like_C"/>
</dbReference>
<evidence type="ECO:0000313" key="16">
    <source>
        <dbReference type="Proteomes" id="UP001165383"/>
    </source>
</evidence>
<feature type="transmembrane region" description="Helical" evidence="12">
    <location>
        <begin position="131"/>
        <end position="154"/>
    </location>
</feature>
<evidence type="ECO:0000256" key="8">
    <source>
        <dbReference type="ARBA" id="ARBA00022989"/>
    </source>
</evidence>
<comment type="catalytic activity">
    <reaction evidence="1">
        <text>ATP + protein L-histidine = ADP + protein N-phospho-L-histidine.</text>
        <dbReference type="EC" id="2.7.13.3"/>
    </reaction>
</comment>
<keyword evidence="9" id="KW-0902">Two-component regulatory system</keyword>